<feature type="domain" description="HTH tetR-type" evidence="3">
    <location>
        <begin position="6"/>
        <end position="66"/>
    </location>
</feature>
<dbReference type="InterPro" id="IPR001647">
    <property type="entry name" value="HTH_TetR"/>
</dbReference>
<dbReference type="PANTHER" id="PTHR43479">
    <property type="entry name" value="ACREF/ENVCD OPERON REPRESSOR-RELATED"/>
    <property type="match status" value="1"/>
</dbReference>
<evidence type="ECO:0000256" key="1">
    <source>
        <dbReference type="ARBA" id="ARBA00023125"/>
    </source>
</evidence>
<dbReference type="InterPro" id="IPR009057">
    <property type="entry name" value="Homeodomain-like_sf"/>
</dbReference>
<dbReference type="Pfam" id="PF00440">
    <property type="entry name" value="TetR_N"/>
    <property type="match status" value="1"/>
</dbReference>
<dbReference type="RefSeq" id="WP_162441316.1">
    <property type="nucleotide sequence ID" value="NZ_CP048222.1"/>
</dbReference>
<evidence type="ECO:0000256" key="2">
    <source>
        <dbReference type="PROSITE-ProRule" id="PRU00335"/>
    </source>
</evidence>
<evidence type="ECO:0000313" key="5">
    <source>
        <dbReference type="Proteomes" id="UP000480178"/>
    </source>
</evidence>
<dbReference type="PANTHER" id="PTHR43479:SF11">
    <property type="entry name" value="ACREF_ENVCD OPERON REPRESSOR-RELATED"/>
    <property type="match status" value="1"/>
</dbReference>
<reference evidence="4 5" key="1">
    <citation type="submission" date="2020-01" db="EMBL/GenBank/DDBJ databases">
        <authorList>
            <person name="Kim M.K."/>
        </authorList>
    </citation>
    <scope>NUCLEOTIDE SEQUENCE [LARGE SCALE GENOMIC DNA]</scope>
    <source>
        <strain evidence="4 5">172606-1</strain>
    </source>
</reference>
<dbReference type="PRINTS" id="PR00455">
    <property type="entry name" value="HTHTETR"/>
</dbReference>
<dbReference type="Proteomes" id="UP000480178">
    <property type="component" value="Chromosome"/>
</dbReference>
<name>A0A6C0GBG7_9BACT</name>
<feature type="DNA-binding region" description="H-T-H motif" evidence="2">
    <location>
        <begin position="29"/>
        <end position="48"/>
    </location>
</feature>
<evidence type="ECO:0000313" key="4">
    <source>
        <dbReference type="EMBL" id="QHT65228.1"/>
    </source>
</evidence>
<dbReference type="KEGG" id="rhoz:GXP67_00330"/>
<organism evidence="4 5">
    <name type="scientific">Rhodocytophaga rosea</name>
    <dbReference type="NCBI Taxonomy" id="2704465"/>
    <lineage>
        <taxon>Bacteria</taxon>
        <taxon>Pseudomonadati</taxon>
        <taxon>Bacteroidota</taxon>
        <taxon>Cytophagia</taxon>
        <taxon>Cytophagales</taxon>
        <taxon>Rhodocytophagaceae</taxon>
        <taxon>Rhodocytophaga</taxon>
    </lineage>
</organism>
<accession>A0A6C0GBG7</accession>
<dbReference type="GO" id="GO:0003677">
    <property type="term" value="F:DNA binding"/>
    <property type="evidence" value="ECO:0007669"/>
    <property type="project" value="UniProtKB-UniRule"/>
</dbReference>
<sequence length="196" mass="22956">MRTRDEQKEEAIRRQAIEIIAKEGLDGFSVNKLAKAAGVSVATLYIYYKDREDLIVELCRQVSTHMLECSLKNFNPDMNFEEGLRIQWINRAAYFMEYPLEVEFIEHVRYSHYYGKISMSIHSMFGEVLGKFVHNAIQRNELIKLPFEVYWSVAFAPLYQLIKFHTQGFSMANEQFLLTDQVMMQALQLVLKALKP</sequence>
<dbReference type="SUPFAM" id="SSF46689">
    <property type="entry name" value="Homeodomain-like"/>
    <property type="match status" value="1"/>
</dbReference>
<dbReference type="EMBL" id="CP048222">
    <property type="protein sequence ID" value="QHT65228.1"/>
    <property type="molecule type" value="Genomic_DNA"/>
</dbReference>
<protein>
    <submittedName>
        <fullName evidence="4">TetR/AcrR family transcriptional regulator</fullName>
    </submittedName>
</protein>
<dbReference type="Gene3D" id="1.10.357.10">
    <property type="entry name" value="Tetracycline Repressor, domain 2"/>
    <property type="match status" value="1"/>
</dbReference>
<dbReference type="PROSITE" id="PS50977">
    <property type="entry name" value="HTH_TETR_2"/>
    <property type="match status" value="1"/>
</dbReference>
<dbReference type="AlphaFoldDB" id="A0A6C0GBG7"/>
<dbReference type="InterPro" id="IPR050624">
    <property type="entry name" value="HTH-type_Tx_Regulator"/>
</dbReference>
<gene>
    <name evidence="4" type="ORF">GXP67_00330</name>
</gene>
<evidence type="ECO:0000259" key="3">
    <source>
        <dbReference type="PROSITE" id="PS50977"/>
    </source>
</evidence>
<proteinExistence type="predicted"/>
<keyword evidence="5" id="KW-1185">Reference proteome</keyword>
<keyword evidence="1 2" id="KW-0238">DNA-binding</keyword>